<dbReference type="EMBL" id="GG663737">
    <property type="protein sequence ID" value="EEH59104.1"/>
    <property type="molecule type" value="Genomic_DNA"/>
</dbReference>
<evidence type="ECO:0000313" key="4">
    <source>
        <dbReference type="EMBL" id="EEH59104.1"/>
    </source>
</evidence>
<dbReference type="eggNOG" id="KOG4649">
    <property type="taxonomic scope" value="Eukaryota"/>
</dbReference>
<evidence type="ECO:0000256" key="1">
    <source>
        <dbReference type="SAM" id="MobiDB-lite"/>
    </source>
</evidence>
<name>C1MMT4_MICPC</name>
<dbReference type="GeneID" id="9682898"/>
<sequence length="604" mass="63604">MRPPRALLAVRVLLARVLLLAPCALLVVSGVVRAQDEDPFVCSEQYIELCEDKCTLDGAREKNPACLEHESCYPDTGVCYDPCVTYQVASQKDVDVFDATCANRIARDAAEALVASSHASPLRDPPTVTAGPSSVPFSMFRNGLAHTGRSEYAGPSMPNVTWTFHTGGRVYSSPTLAKDGTVYVGCTDGFVYGVQRSGVIKWRYPANGPVVSTAAIGNPIGSDTTLFLGGADGTLHAVSANYGTSKWSYVRPRLHLGGKWQLRARRPIVSSAALAPEGIVYIGADTALYAVNAATGSGGFSGTVKWAYETRGRILASPALDGLGRIYVGTMEGSMYCLNQTNGEQIWRFDAEGGLYSSPSLDGHGRLFVGSVDSYVYALESVTGGLIWKFRTSAAVYSSPAMSPGDADATVFVGSTDWKLYAIRVKDGLLAWNQTLRSPSSSSSSSSSPPPPPPPPPSGSGYGDGDGDGDAATTPYLDASLRRKNEAAALLESEGVCPPNLEQGTSEELSYRFGWNVVLPCGRDTGAVGVVASPVWSPNGLIYVGSSDATFYALLETTGAVAWTLETDGAIGSSAAIDTDGQLYFATDAGTIYQVDKPYVAPAG</sequence>
<reference evidence="4 5" key="1">
    <citation type="journal article" date="2009" name="Science">
        <title>Green evolution and dynamic adaptations revealed by genomes of the marine picoeukaryotes Micromonas.</title>
        <authorList>
            <person name="Worden A.Z."/>
            <person name="Lee J.H."/>
            <person name="Mock T."/>
            <person name="Rouze P."/>
            <person name="Simmons M.P."/>
            <person name="Aerts A.L."/>
            <person name="Allen A.E."/>
            <person name="Cuvelier M.L."/>
            <person name="Derelle E."/>
            <person name="Everett M.V."/>
            <person name="Foulon E."/>
            <person name="Grimwood J."/>
            <person name="Gundlach H."/>
            <person name="Henrissat B."/>
            <person name="Napoli C."/>
            <person name="McDonald S.M."/>
            <person name="Parker M.S."/>
            <person name="Rombauts S."/>
            <person name="Salamov A."/>
            <person name="Von Dassow P."/>
            <person name="Badger J.H."/>
            <person name="Coutinho P.M."/>
            <person name="Demir E."/>
            <person name="Dubchak I."/>
            <person name="Gentemann C."/>
            <person name="Eikrem W."/>
            <person name="Gready J.E."/>
            <person name="John U."/>
            <person name="Lanier W."/>
            <person name="Lindquist E.A."/>
            <person name="Lucas S."/>
            <person name="Mayer K.F."/>
            <person name="Moreau H."/>
            <person name="Not F."/>
            <person name="Otillar R."/>
            <person name="Panaud O."/>
            <person name="Pangilinan J."/>
            <person name="Paulsen I."/>
            <person name="Piegu B."/>
            <person name="Poliakov A."/>
            <person name="Robbens S."/>
            <person name="Schmutz J."/>
            <person name="Toulza E."/>
            <person name="Wyss T."/>
            <person name="Zelensky A."/>
            <person name="Zhou K."/>
            <person name="Armbrust E.V."/>
            <person name="Bhattacharya D."/>
            <person name="Goodenough U.W."/>
            <person name="Van de Peer Y."/>
            <person name="Grigoriev I.V."/>
        </authorList>
    </citation>
    <scope>NUCLEOTIDE SEQUENCE [LARGE SCALE GENOMIC DNA]</scope>
    <source>
        <strain evidence="4 5">CCMP1545</strain>
    </source>
</reference>
<dbReference type="Proteomes" id="UP000001876">
    <property type="component" value="Unassembled WGS sequence"/>
</dbReference>
<dbReference type="AlphaFoldDB" id="C1MMT4"/>
<feature type="region of interest" description="Disordered" evidence="1">
    <location>
        <begin position="436"/>
        <end position="474"/>
    </location>
</feature>
<keyword evidence="5" id="KW-1185">Reference proteome</keyword>
<feature type="compositionally biased region" description="Low complexity" evidence="1">
    <location>
        <begin position="438"/>
        <end position="447"/>
    </location>
</feature>
<feature type="domain" description="Pyrrolo-quinoline quinone repeat" evidence="3">
    <location>
        <begin position="161"/>
        <end position="297"/>
    </location>
</feature>
<feature type="domain" description="Pyrrolo-quinoline quinone repeat" evidence="3">
    <location>
        <begin position="301"/>
        <end position="445"/>
    </location>
</feature>
<feature type="compositionally biased region" description="Pro residues" evidence="1">
    <location>
        <begin position="448"/>
        <end position="458"/>
    </location>
</feature>
<dbReference type="Gene3D" id="2.130.10.10">
    <property type="entry name" value="YVTN repeat-like/Quinoprotein amine dehydrogenase"/>
    <property type="match status" value="2"/>
</dbReference>
<dbReference type="STRING" id="564608.C1MMT4"/>
<dbReference type="InterPro" id="IPR011047">
    <property type="entry name" value="Quinoprotein_ADH-like_sf"/>
</dbReference>
<dbReference type="InterPro" id="IPR015943">
    <property type="entry name" value="WD40/YVTN_repeat-like_dom_sf"/>
</dbReference>
<gene>
    <name evidence="4" type="ORF">MICPUCDRAFT_56648</name>
</gene>
<dbReference type="OMA" id="YVGTMEG"/>
<accession>C1MMT4</accession>
<dbReference type="InterPro" id="IPR002372">
    <property type="entry name" value="PQQ_rpt_dom"/>
</dbReference>
<keyword evidence="2" id="KW-0732">Signal</keyword>
<dbReference type="Gene3D" id="2.40.128.630">
    <property type="match status" value="1"/>
</dbReference>
<feature type="signal peptide" evidence="2">
    <location>
        <begin position="1"/>
        <end position="34"/>
    </location>
</feature>
<dbReference type="KEGG" id="mpp:MICPUCDRAFT_56648"/>
<dbReference type="Pfam" id="PF13360">
    <property type="entry name" value="PQQ_2"/>
    <property type="match status" value="2"/>
</dbReference>
<evidence type="ECO:0000313" key="5">
    <source>
        <dbReference type="Proteomes" id="UP000001876"/>
    </source>
</evidence>
<dbReference type="RefSeq" id="XP_003057459.1">
    <property type="nucleotide sequence ID" value="XM_003057413.1"/>
</dbReference>
<dbReference type="GO" id="GO:0043041">
    <property type="term" value="P:amino acid activation for nonribosomal peptide biosynthetic process"/>
    <property type="evidence" value="ECO:0007669"/>
    <property type="project" value="TreeGrafter"/>
</dbReference>
<dbReference type="OrthoDB" id="536707at2759"/>
<dbReference type="PANTHER" id="PTHR44394">
    <property type="entry name" value="BETA-ALANINE-ACTIVATING ENZYME"/>
    <property type="match status" value="1"/>
</dbReference>
<evidence type="ECO:0000259" key="3">
    <source>
        <dbReference type="Pfam" id="PF13360"/>
    </source>
</evidence>
<dbReference type="PANTHER" id="PTHR44394:SF1">
    <property type="entry name" value="BETA-ALANINE-ACTIVATING ENZYME"/>
    <property type="match status" value="1"/>
</dbReference>
<organism evidence="5">
    <name type="scientific">Micromonas pusilla (strain CCMP1545)</name>
    <name type="common">Picoplanktonic green alga</name>
    <dbReference type="NCBI Taxonomy" id="564608"/>
    <lineage>
        <taxon>Eukaryota</taxon>
        <taxon>Viridiplantae</taxon>
        <taxon>Chlorophyta</taxon>
        <taxon>Mamiellophyceae</taxon>
        <taxon>Mamiellales</taxon>
        <taxon>Mamiellaceae</taxon>
        <taxon>Micromonas</taxon>
    </lineage>
</organism>
<dbReference type="SUPFAM" id="SSF50998">
    <property type="entry name" value="Quinoprotein alcohol dehydrogenase-like"/>
    <property type="match status" value="2"/>
</dbReference>
<evidence type="ECO:0000256" key="2">
    <source>
        <dbReference type="SAM" id="SignalP"/>
    </source>
</evidence>
<proteinExistence type="predicted"/>
<dbReference type="InterPro" id="IPR052091">
    <property type="entry name" value="Beta-ala_Activ/Resist"/>
</dbReference>
<dbReference type="SMART" id="SM00564">
    <property type="entry name" value="PQQ"/>
    <property type="match status" value="7"/>
</dbReference>
<protein>
    <submittedName>
        <fullName evidence="4">Predicted protein</fullName>
    </submittedName>
</protein>
<feature type="chain" id="PRO_5002911988" evidence="2">
    <location>
        <begin position="35"/>
        <end position="604"/>
    </location>
</feature>
<dbReference type="InterPro" id="IPR018391">
    <property type="entry name" value="PQQ_b-propeller_rpt"/>
</dbReference>